<comment type="caution">
    <text evidence="2">The sequence shown here is derived from an EMBL/GenBank/DDBJ whole genome shotgun (WGS) entry which is preliminary data.</text>
</comment>
<keyword evidence="3" id="KW-1185">Reference proteome</keyword>
<evidence type="ECO:0000313" key="3">
    <source>
        <dbReference type="Proteomes" id="UP001391051"/>
    </source>
</evidence>
<dbReference type="SUPFAM" id="SSF54928">
    <property type="entry name" value="RNA-binding domain, RBD"/>
    <property type="match status" value="1"/>
</dbReference>
<evidence type="ECO:0000313" key="2">
    <source>
        <dbReference type="EMBL" id="KAK7942899.1"/>
    </source>
</evidence>
<proteinExistence type="predicted"/>
<sequence>MYSFKVLDSSNRPFMNKATKRGRGVYIANIARGQTQTQFRDFLASKGVPSCELHWETLRTRPGDNHDGLCVLFFPHKADADNAKNILHDVVFAGLKVRIQEIKFAATYHVPPEGATIPTPAPTTAPATAAAAAAPTLTTAPAQAPRDPAAPAPAPAPFPAPAAPTLAPLIQDLYTRYLWPAPVPAAPAPARSSKGSPVEPAATQADEPGDSISEKLN</sequence>
<evidence type="ECO:0000256" key="1">
    <source>
        <dbReference type="SAM" id="MobiDB-lite"/>
    </source>
</evidence>
<feature type="region of interest" description="Disordered" evidence="1">
    <location>
        <begin position="185"/>
        <end position="217"/>
    </location>
</feature>
<feature type="compositionally biased region" description="Pro residues" evidence="1">
    <location>
        <begin position="148"/>
        <end position="157"/>
    </location>
</feature>
<feature type="compositionally biased region" description="Low complexity" evidence="1">
    <location>
        <begin position="111"/>
        <end position="147"/>
    </location>
</feature>
<dbReference type="RefSeq" id="XP_066694930.1">
    <property type="nucleotide sequence ID" value="XM_066848234.1"/>
</dbReference>
<feature type="region of interest" description="Disordered" evidence="1">
    <location>
        <begin position="111"/>
        <end position="157"/>
    </location>
</feature>
<name>A0ABR1PYS4_9PEZI</name>
<organism evidence="2 3">
    <name type="scientific">Apiospora aurea</name>
    <dbReference type="NCBI Taxonomy" id="335848"/>
    <lineage>
        <taxon>Eukaryota</taxon>
        <taxon>Fungi</taxon>
        <taxon>Dikarya</taxon>
        <taxon>Ascomycota</taxon>
        <taxon>Pezizomycotina</taxon>
        <taxon>Sordariomycetes</taxon>
        <taxon>Xylariomycetidae</taxon>
        <taxon>Amphisphaeriales</taxon>
        <taxon>Apiosporaceae</taxon>
        <taxon>Apiospora</taxon>
    </lineage>
</organism>
<accession>A0ABR1PYS4</accession>
<evidence type="ECO:0008006" key="4">
    <source>
        <dbReference type="Google" id="ProtNLM"/>
    </source>
</evidence>
<dbReference type="InterPro" id="IPR035979">
    <property type="entry name" value="RBD_domain_sf"/>
</dbReference>
<dbReference type="EMBL" id="JAQQWE010000008">
    <property type="protein sequence ID" value="KAK7942899.1"/>
    <property type="molecule type" value="Genomic_DNA"/>
</dbReference>
<dbReference type="Proteomes" id="UP001391051">
    <property type="component" value="Unassembled WGS sequence"/>
</dbReference>
<gene>
    <name evidence="2" type="ORF">PG986_012012</name>
</gene>
<protein>
    <recommendedName>
        <fullName evidence="4">RRM domain-containing protein</fullName>
    </recommendedName>
</protein>
<reference evidence="2 3" key="1">
    <citation type="submission" date="2023-01" db="EMBL/GenBank/DDBJ databases">
        <title>Analysis of 21 Apiospora genomes using comparative genomics revels a genus with tremendous synthesis potential of carbohydrate active enzymes and secondary metabolites.</title>
        <authorList>
            <person name="Sorensen T."/>
        </authorList>
    </citation>
    <scope>NUCLEOTIDE SEQUENCE [LARGE SCALE GENOMIC DNA]</scope>
    <source>
        <strain evidence="2 3">CBS 24483</strain>
    </source>
</reference>
<dbReference type="GeneID" id="92081296"/>